<dbReference type="Pfam" id="PF00106">
    <property type="entry name" value="adh_short"/>
    <property type="match status" value="1"/>
</dbReference>
<dbReference type="PRINTS" id="PR00080">
    <property type="entry name" value="SDRFAMILY"/>
</dbReference>
<protein>
    <recommendedName>
        <fullName evidence="5">RDH13</fullName>
    </recommendedName>
</protein>
<proteinExistence type="inferred from homology"/>
<comment type="caution">
    <text evidence="3">The sequence shown here is derived from an EMBL/GenBank/DDBJ whole genome shotgun (WGS) entry which is preliminary data.</text>
</comment>
<evidence type="ECO:0000313" key="4">
    <source>
        <dbReference type="Proteomes" id="UP000791440"/>
    </source>
</evidence>
<accession>A0A921ZRI5</accession>
<evidence type="ECO:0000256" key="2">
    <source>
        <dbReference type="RuleBase" id="RU000363"/>
    </source>
</evidence>
<dbReference type="Gene3D" id="3.40.50.720">
    <property type="entry name" value="NAD(P)-binding Rossmann-like Domain"/>
    <property type="match status" value="1"/>
</dbReference>
<evidence type="ECO:0000256" key="1">
    <source>
        <dbReference type="ARBA" id="ARBA00023002"/>
    </source>
</evidence>
<gene>
    <name evidence="3" type="ORF">O3G_MSEX013409</name>
</gene>
<dbReference type="EMBL" id="JH668880">
    <property type="protein sequence ID" value="KAG6462676.1"/>
    <property type="molecule type" value="Genomic_DNA"/>
</dbReference>
<reference evidence="3" key="1">
    <citation type="journal article" date="2016" name="Insect Biochem. Mol. Biol.">
        <title>Multifaceted biological insights from a draft genome sequence of the tobacco hornworm moth, Manduca sexta.</title>
        <authorList>
            <person name="Kanost M.R."/>
            <person name="Arrese E.L."/>
            <person name="Cao X."/>
            <person name="Chen Y.R."/>
            <person name="Chellapilla S."/>
            <person name="Goldsmith M.R."/>
            <person name="Grosse-Wilde E."/>
            <person name="Heckel D.G."/>
            <person name="Herndon N."/>
            <person name="Jiang H."/>
            <person name="Papanicolaou A."/>
            <person name="Qu J."/>
            <person name="Soulages J.L."/>
            <person name="Vogel H."/>
            <person name="Walters J."/>
            <person name="Waterhouse R.M."/>
            <person name="Ahn S.J."/>
            <person name="Almeida F.C."/>
            <person name="An C."/>
            <person name="Aqrawi P."/>
            <person name="Bretschneider A."/>
            <person name="Bryant W.B."/>
            <person name="Bucks S."/>
            <person name="Chao H."/>
            <person name="Chevignon G."/>
            <person name="Christen J.M."/>
            <person name="Clarke D.F."/>
            <person name="Dittmer N.T."/>
            <person name="Ferguson L.C.F."/>
            <person name="Garavelou S."/>
            <person name="Gordon K.H.J."/>
            <person name="Gunaratna R.T."/>
            <person name="Han Y."/>
            <person name="Hauser F."/>
            <person name="He Y."/>
            <person name="Heidel-Fischer H."/>
            <person name="Hirsh A."/>
            <person name="Hu Y."/>
            <person name="Jiang H."/>
            <person name="Kalra D."/>
            <person name="Klinner C."/>
            <person name="Konig C."/>
            <person name="Kovar C."/>
            <person name="Kroll A.R."/>
            <person name="Kuwar S.S."/>
            <person name="Lee S.L."/>
            <person name="Lehman R."/>
            <person name="Li K."/>
            <person name="Li Z."/>
            <person name="Liang H."/>
            <person name="Lovelace S."/>
            <person name="Lu Z."/>
            <person name="Mansfield J.H."/>
            <person name="McCulloch K.J."/>
            <person name="Mathew T."/>
            <person name="Morton B."/>
            <person name="Muzny D.M."/>
            <person name="Neunemann D."/>
            <person name="Ongeri F."/>
            <person name="Pauchet Y."/>
            <person name="Pu L.L."/>
            <person name="Pyrousis I."/>
            <person name="Rao X.J."/>
            <person name="Redding A."/>
            <person name="Roesel C."/>
            <person name="Sanchez-Gracia A."/>
            <person name="Schaack S."/>
            <person name="Shukla A."/>
            <person name="Tetreau G."/>
            <person name="Wang Y."/>
            <person name="Xiong G.H."/>
            <person name="Traut W."/>
            <person name="Walsh T.K."/>
            <person name="Worley K.C."/>
            <person name="Wu D."/>
            <person name="Wu W."/>
            <person name="Wu Y.Q."/>
            <person name="Zhang X."/>
            <person name="Zou Z."/>
            <person name="Zucker H."/>
            <person name="Briscoe A.D."/>
            <person name="Burmester T."/>
            <person name="Clem R.J."/>
            <person name="Feyereisen R."/>
            <person name="Grimmelikhuijzen C.J.P."/>
            <person name="Hamodrakas S.J."/>
            <person name="Hansson B.S."/>
            <person name="Huguet E."/>
            <person name="Jermiin L.S."/>
            <person name="Lan Q."/>
            <person name="Lehman H.K."/>
            <person name="Lorenzen M."/>
            <person name="Merzendorfer H."/>
            <person name="Michalopoulos I."/>
            <person name="Morton D.B."/>
            <person name="Muthukrishnan S."/>
            <person name="Oakeshott J.G."/>
            <person name="Palmer W."/>
            <person name="Park Y."/>
            <person name="Passarelli A.L."/>
            <person name="Rozas J."/>
            <person name="Schwartz L.M."/>
            <person name="Smith W."/>
            <person name="Southgate A."/>
            <person name="Vilcinskas A."/>
            <person name="Vogt R."/>
            <person name="Wang P."/>
            <person name="Werren J."/>
            <person name="Yu X.Q."/>
            <person name="Zhou J.J."/>
            <person name="Brown S.J."/>
            <person name="Scherer S.E."/>
            <person name="Richards S."/>
            <person name="Blissard G.W."/>
        </authorList>
    </citation>
    <scope>NUCLEOTIDE SEQUENCE</scope>
</reference>
<dbReference type="PANTHER" id="PTHR43157">
    <property type="entry name" value="PHOSPHATIDYLINOSITOL-GLYCAN BIOSYNTHESIS CLASS F PROTEIN-RELATED"/>
    <property type="match status" value="1"/>
</dbReference>
<dbReference type="AlphaFoldDB" id="A0A921ZRI5"/>
<dbReference type="CDD" id="cd05327">
    <property type="entry name" value="retinol-DH_like_SDR_c_like"/>
    <property type="match status" value="1"/>
</dbReference>
<dbReference type="PRINTS" id="PR00081">
    <property type="entry name" value="GDHRDH"/>
</dbReference>
<dbReference type="GO" id="GO:0016491">
    <property type="term" value="F:oxidoreductase activity"/>
    <property type="evidence" value="ECO:0007669"/>
    <property type="project" value="UniProtKB-KW"/>
</dbReference>
<comment type="similarity">
    <text evidence="2">Belongs to the short-chain dehydrogenases/reductases (SDR) family.</text>
</comment>
<sequence length="314" mass="34486">MLLIMIIIIIVILAGFKFYYSLSSGMCTCDARMDGKVVIVTGANTGIGYETARELAQRGARVILACRSAQKGIAAVDSIRTATGNTDVVFKQLDLCSLRSVRIFAEDILNTESKLDVLINNAGTGILDNSLTEDNIPIEAQVNHFAPFLLTVSLLPLIKKSAPSRIINVSSLMHKFGKIDLNKFHKQAKNSFEHRRVYSNTKLANILFTNKLSKDLKGTGVTANSVHPGVVSTDIFRDKYAITKYLIRLLFKTPLQGAQTSIYLAVSPELKETTGKYFVDCCKARTSASGQDADLANKLWDLSCQVVNSEKKDL</sequence>
<evidence type="ECO:0000313" key="3">
    <source>
        <dbReference type="EMBL" id="KAG6462676.1"/>
    </source>
</evidence>
<organism evidence="3 4">
    <name type="scientific">Manduca sexta</name>
    <name type="common">Tobacco hawkmoth</name>
    <name type="synonym">Tobacco hornworm</name>
    <dbReference type="NCBI Taxonomy" id="7130"/>
    <lineage>
        <taxon>Eukaryota</taxon>
        <taxon>Metazoa</taxon>
        <taxon>Ecdysozoa</taxon>
        <taxon>Arthropoda</taxon>
        <taxon>Hexapoda</taxon>
        <taxon>Insecta</taxon>
        <taxon>Pterygota</taxon>
        <taxon>Neoptera</taxon>
        <taxon>Endopterygota</taxon>
        <taxon>Lepidoptera</taxon>
        <taxon>Glossata</taxon>
        <taxon>Ditrysia</taxon>
        <taxon>Bombycoidea</taxon>
        <taxon>Sphingidae</taxon>
        <taxon>Sphinginae</taxon>
        <taxon>Sphingini</taxon>
        <taxon>Manduca</taxon>
    </lineage>
</organism>
<keyword evidence="4" id="KW-1185">Reference proteome</keyword>
<reference evidence="3" key="2">
    <citation type="submission" date="2020-12" db="EMBL/GenBank/DDBJ databases">
        <authorList>
            <person name="Kanost M."/>
        </authorList>
    </citation>
    <scope>NUCLEOTIDE SEQUENCE</scope>
</reference>
<evidence type="ECO:0008006" key="5">
    <source>
        <dbReference type="Google" id="ProtNLM"/>
    </source>
</evidence>
<keyword evidence="1" id="KW-0560">Oxidoreductase</keyword>
<dbReference type="Proteomes" id="UP000791440">
    <property type="component" value="Unassembled WGS sequence"/>
</dbReference>
<dbReference type="InterPro" id="IPR002347">
    <property type="entry name" value="SDR_fam"/>
</dbReference>
<dbReference type="InterPro" id="IPR036291">
    <property type="entry name" value="NAD(P)-bd_dom_sf"/>
</dbReference>
<dbReference type="SUPFAM" id="SSF51735">
    <property type="entry name" value="NAD(P)-binding Rossmann-fold domains"/>
    <property type="match status" value="1"/>
</dbReference>
<dbReference type="PANTHER" id="PTHR43157:SF31">
    <property type="entry name" value="PHOSPHATIDYLINOSITOL-GLYCAN BIOSYNTHESIS CLASS F PROTEIN"/>
    <property type="match status" value="1"/>
</dbReference>
<name>A0A921ZRI5_MANSE</name>